<dbReference type="PANTHER" id="PTHR45138:SF9">
    <property type="entry name" value="DIGUANYLATE CYCLASE DGCM-RELATED"/>
    <property type="match status" value="1"/>
</dbReference>
<dbReference type="PROSITE" id="PS50887">
    <property type="entry name" value="GGDEF"/>
    <property type="match status" value="1"/>
</dbReference>
<dbReference type="InterPro" id="IPR043128">
    <property type="entry name" value="Rev_trsase/Diguanyl_cyclase"/>
</dbReference>
<organism evidence="4 5">
    <name type="scientific">Pseudoalteromonas arctica</name>
    <dbReference type="NCBI Taxonomy" id="394751"/>
    <lineage>
        <taxon>Bacteria</taxon>
        <taxon>Pseudomonadati</taxon>
        <taxon>Pseudomonadota</taxon>
        <taxon>Gammaproteobacteria</taxon>
        <taxon>Alteromonadales</taxon>
        <taxon>Pseudoalteromonadaceae</taxon>
        <taxon>Pseudoalteromonas</taxon>
    </lineage>
</organism>
<dbReference type="Gene3D" id="3.30.70.270">
    <property type="match status" value="1"/>
</dbReference>
<protein>
    <recommendedName>
        <fullName evidence="1">diguanylate cyclase</fullName>
        <ecNumber evidence="1">2.7.7.65</ecNumber>
    </recommendedName>
</protein>
<dbReference type="Pfam" id="PF01590">
    <property type="entry name" value="GAF"/>
    <property type="match status" value="1"/>
</dbReference>
<dbReference type="GO" id="GO:0043709">
    <property type="term" value="P:cell adhesion involved in single-species biofilm formation"/>
    <property type="evidence" value="ECO:0007669"/>
    <property type="project" value="TreeGrafter"/>
</dbReference>
<reference evidence="4" key="1">
    <citation type="submission" date="2020-04" db="EMBL/GenBank/DDBJ databases">
        <title>Genome Sequencing for Pseudoaltermonas arctica.</title>
        <authorList>
            <person name="Elkins N.S."/>
        </authorList>
    </citation>
    <scope>NUCLEOTIDE SEQUENCE [LARGE SCALE GENOMIC DNA]</scope>
    <source>
        <strain evidence="4">NEC-BIFX-2020_0012</strain>
    </source>
</reference>
<dbReference type="RefSeq" id="WP_169019131.1">
    <property type="nucleotide sequence ID" value="NZ_JABBMT010000004.1"/>
</dbReference>
<dbReference type="Gene3D" id="3.30.450.40">
    <property type="match status" value="1"/>
</dbReference>
<dbReference type="InterPro" id="IPR050469">
    <property type="entry name" value="Diguanylate_Cyclase"/>
</dbReference>
<dbReference type="NCBIfam" id="TIGR00254">
    <property type="entry name" value="GGDEF"/>
    <property type="match status" value="1"/>
</dbReference>
<evidence type="ECO:0000313" key="4">
    <source>
        <dbReference type="EMBL" id="NMM40042.1"/>
    </source>
</evidence>
<dbReference type="EC" id="2.7.7.65" evidence="1"/>
<dbReference type="GO" id="GO:0052621">
    <property type="term" value="F:diguanylate cyclase activity"/>
    <property type="evidence" value="ECO:0007669"/>
    <property type="project" value="UniProtKB-EC"/>
</dbReference>
<evidence type="ECO:0000256" key="1">
    <source>
        <dbReference type="ARBA" id="ARBA00012528"/>
    </source>
</evidence>
<dbReference type="InterPro" id="IPR029016">
    <property type="entry name" value="GAF-like_dom_sf"/>
</dbReference>
<dbReference type="InterPro" id="IPR000160">
    <property type="entry name" value="GGDEF_dom"/>
</dbReference>
<dbReference type="InterPro" id="IPR029787">
    <property type="entry name" value="Nucleotide_cyclase"/>
</dbReference>
<evidence type="ECO:0000313" key="5">
    <source>
        <dbReference type="Proteomes" id="UP000570493"/>
    </source>
</evidence>
<dbReference type="CDD" id="cd01949">
    <property type="entry name" value="GGDEF"/>
    <property type="match status" value="1"/>
</dbReference>
<dbReference type="SUPFAM" id="SSF55781">
    <property type="entry name" value="GAF domain-like"/>
    <property type="match status" value="1"/>
</dbReference>
<gene>
    <name evidence="4" type="ORF">HHO47_04085</name>
</gene>
<dbReference type="SMART" id="SM00065">
    <property type="entry name" value="GAF"/>
    <property type="match status" value="1"/>
</dbReference>
<evidence type="ECO:0000256" key="2">
    <source>
        <dbReference type="ARBA" id="ARBA00034247"/>
    </source>
</evidence>
<dbReference type="AlphaFoldDB" id="A0A7Y0HBN6"/>
<comment type="caution">
    <text evidence="4">The sequence shown here is derived from an EMBL/GenBank/DDBJ whole genome shotgun (WGS) entry which is preliminary data.</text>
</comment>
<dbReference type="SUPFAM" id="SSF55073">
    <property type="entry name" value="Nucleotide cyclase"/>
    <property type="match status" value="1"/>
</dbReference>
<comment type="catalytic activity">
    <reaction evidence="2">
        <text>2 GTP = 3',3'-c-di-GMP + 2 diphosphate</text>
        <dbReference type="Rhea" id="RHEA:24898"/>
        <dbReference type="ChEBI" id="CHEBI:33019"/>
        <dbReference type="ChEBI" id="CHEBI:37565"/>
        <dbReference type="ChEBI" id="CHEBI:58805"/>
        <dbReference type="EC" id="2.7.7.65"/>
    </reaction>
</comment>
<dbReference type="GO" id="GO:0005886">
    <property type="term" value="C:plasma membrane"/>
    <property type="evidence" value="ECO:0007669"/>
    <property type="project" value="TreeGrafter"/>
</dbReference>
<feature type="domain" description="GGDEF" evidence="3">
    <location>
        <begin position="197"/>
        <end position="323"/>
    </location>
</feature>
<accession>A0A7Y0HBN6</accession>
<keyword evidence="5" id="KW-1185">Reference proteome</keyword>
<dbReference type="InterPro" id="IPR003018">
    <property type="entry name" value="GAF"/>
</dbReference>
<evidence type="ECO:0000259" key="3">
    <source>
        <dbReference type="PROSITE" id="PS50887"/>
    </source>
</evidence>
<proteinExistence type="predicted"/>
<dbReference type="SMART" id="SM00267">
    <property type="entry name" value="GGDEF"/>
    <property type="match status" value="1"/>
</dbReference>
<name>A0A7Y0HBN6_9GAMM</name>
<dbReference type="Pfam" id="PF00990">
    <property type="entry name" value="GGDEF"/>
    <property type="match status" value="1"/>
</dbReference>
<dbReference type="Proteomes" id="UP000570493">
    <property type="component" value="Unassembled WGS sequence"/>
</dbReference>
<sequence length="323" mass="36849">MFKTNQWVFLEKDNQIALHKWQKIVNLMSDLFSAPAGFIVQAIEMGYRVVIASEQKDNPYKAGVVISADTNIFCKKVVQDNRALYVSHASKENYWLDNPEVTEGGFESYLGVPIHWPDGEVFGTLCVMDFAVTDYQRNYIELIKQLRDMVEDDLAMINSFVQMREIAMLDPLTNIYNRRALSLLAQQKLNLANRLGFHVCCLFIDINDFKWVNDNHGHEVGDSALIVLAQTLKNHLRDADIIGRLGGDEFVAVLQISSRDSVKHVTTKIIEGYKIALSEHNLPILSLSIGHSFSDKTKQSFEVLLEKADKDMYKNKQKFKLSK</sequence>
<dbReference type="PANTHER" id="PTHR45138">
    <property type="entry name" value="REGULATORY COMPONENTS OF SENSORY TRANSDUCTION SYSTEM"/>
    <property type="match status" value="1"/>
</dbReference>
<dbReference type="EMBL" id="JABBMT010000004">
    <property type="protein sequence ID" value="NMM40042.1"/>
    <property type="molecule type" value="Genomic_DNA"/>
</dbReference>
<dbReference type="GO" id="GO:1902201">
    <property type="term" value="P:negative regulation of bacterial-type flagellum-dependent cell motility"/>
    <property type="evidence" value="ECO:0007669"/>
    <property type="project" value="TreeGrafter"/>
</dbReference>